<name>A0ABD1RI63_9LAMI</name>
<protein>
    <submittedName>
        <fullName evidence="3">Uncharacterized protein</fullName>
    </submittedName>
</protein>
<evidence type="ECO:0000256" key="2">
    <source>
        <dbReference type="SAM" id="MobiDB-lite"/>
    </source>
</evidence>
<dbReference type="SUPFAM" id="SSF47370">
    <property type="entry name" value="Bromodomain"/>
    <property type="match status" value="1"/>
</dbReference>
<proteinExistence type="predicted"/>
<comment type="caution">
    <text evidence="3">The sequence shown here is derived from an EMBL/GenBank/DDBJ whole genome shotgun (WGS) entry which is preliminary data.</text>
</comment>
<feature type="compositionally biased region" description="Basic residues" evidence="2">
    <location>
        <begin position="137"/>
        <end position="152"/>
    </location>
</feature>
<accession>A0ABD1RI63</accession>
<feature type="region of interest" description="Disordered" evidence="2">
    <location>
        <begin position="132"/>
        <end position="168"/>
    </location>
</feature>
<sequence length="224" mass="25269">MAHPSSLQSEKMSSNIQICPEKFSSPLVAHTNKDKILFTFSNSNQTLLQRRAKLYVYVAIVCRNQPNENEITTEFDVDEVVEQTESLGNLSKEILISDKKLAKIWAKSLVPLAVELEQIRGFRTQMDLGQFNINNHPRSRGKSKKLSGKKRPGASIMSNKDPNRLSGGLDNGNFGMDPFINYLDMLKECKQILTKLMKHKNGWIFNAPVDAAALGLFDHHQIVK</sequence>
<evidence type="ECO:0000313" key="4">
    <source>
        <dbReference type="Proteomes" id="UP001604277"/>
    </source>
</evidence>
<dbReference type="PANTHER" id="PTHR45926">
    <property type="entry name" value="OSJNBA0053K19.4 PROTEIN"/>
    <property type="match status" value="1"/>
</dbReference>
<evidence type="ECO:0000256" key="1">
    <source>
        <dbReference type="ARBA" id="ARBA00023117"/>
    </source>
</evidence>
<dbReference type="AlphaFoldDB" id="A0ABD1RI63"/>
<organism evidence="3 4">
    <name type="scientific">Forsythia ovata</name>
    <dbReference type="NCBI Taxonomy" id="205694"/>
    <lineage>
        <taxon>Eukaryota</taxon>
        <taxon>Viridiplantae</taxon>
        <taxon>Streptophyta</taxon>
        <taxon>Embryophyta</taxon>
        <taxon>Tracheophyta</taxon>
        <taxon>Spermatophyta</taxon>
        <taxon>Magnoliopsida</taxon>
        <taxon>eudicotyledons</taxon>
        <taxon>Gunneridae</taxon>
        <taxon>Pentapetalae</taxon>
        <taxon>asterids</taxon>
        <taxon>lamiids</taxon>
        <taxon>Lamiales</taxon>
        <taxon>Oleaceae</taxon>
        <taxon>Forsythieae</taxon>
        <taxon>Forsythia</taxon>
    </lineage>
</organism>
<evidence type="ECO:0000313" key="3">
    <source>
        <dbReference type="EMBL" id="KAL2488090.1"/>
    </source>
</evidence>
<dbReference type="Gene3D" id="1.20.920.10">
    <property type="entry name" value="Bromodomain-like"/>
    <property type="match status" value="1"/>
</dbReference>
<keyword evidence="4" id="KW-1185">Reference proteome</keyword>
<dbReference type="Proteomes" id="UP001604277">
    <property type="component" value="Unassembled WGS sequence"/>
</dbReference>
<dbReference type="InterPro" id="IPR036427">
    <property type="entry name" value="Bromodomain-like_sf"/>
</dbReference>
<gene>
    <name evidence="3" type="ORF">Fot_41382</name>
</gene>
<keyword evidence="1" id="KW-0103">Bromodomain</keyword>
<dbReference type="EMBL" id="JBFOLJ010000012">
    <property type="protein sequence ID" value="KAL2488090.1"/>
    <property type="molecule type" value="Genomic_DNA"/>
</dbReference>
<reference evidence="4" key="1">
    <citation type="submission" date="2024-07" db="EMBL/GenBank/DDBJ databases">
        <title>Two chromosome-level genome assemblies of Korean endemic species Abeliophyllum distichum and Forsythia ovata (Oleaceae).</title>
        <authorList>
            <person name="Jang H."/>
        </authorList>
    </citation>
    <scope>NUCLEOTIDE SEQUENCE [LARGE SCALE GENOMIC DNA]</scope>
</reference>